<dbReference type="SUPFAM" id="SSF52540">
    <property type="entry name" value="P-loop containing nucleoside triphosphate hydrolases"/>
    <property type="match status" value="1"/>
</dbReference>
<dbReference type="GO" id="GO:0006139">
    <property type="term" value="P:nucleobase-containing compound metabolic process"/>
    <property type="evidence" value="ECO:0007669"/>
    <property type="project" value="InterPro"/>
</dbReference>
<dbReference type="HAMAP" id="MF_00235">
    <property type="entry name" value="Adenylate_kinase_Adk"/>
    <property type="match status" value="1"/>
</dbReference>
<dbReference type="PANTHER" id="PTHR23359">
    <property type="entry name" value="NUCLEOTIDE KINASE"/>
    <property type="match status" value="1"/>
</dbReference>
<keyword evidence="1 4" id="KW-0808">Transferase</keyword>
<dbReference type="Pfam" id="PF00406">
    <property type="entry name" value="ADK"/>
    <property type="match status" value="1"/>
</dbReference>
<evidence type="ECO:0000256" key="4">
    <source>
        <dbReference type="RuleBase" id="RU003330"/>
    </source>
</evidence>
<proteinExistence type="inferred from homology"/>
<dbReference type="WBParaSite" id="L893_g9319.t1">
    <property type="protein sequence ID" value="L893_g9319.t1"/>
    <property type="gene ID" value="L893_g9319"/>
</dbReference>
<dbReference type="GO" id="GO:0005524">
    <property type="term" value="F:ATP binding"/>
    <property type="evidence" value="ECO:0007669"/>
    <property type="project" value="InterPro"/>
</dbReference>
<evidence type="ECO:0000256" key="3">
    <source>
        <dbReference type="ARBA" id="ARBA00022777"/>
    </source>
</evidence>
<evidence type="ECO:0000313" key="6">
    <source>
        <dbReference type="WBParaSite" id="L893_g9319.t1"/>
    </source>
</evidence>
<keyword evidence="3 4" id="KW-0418">Kinase</keyword>
<dbReference type="AlphaFoldDB" id="A0A1I8ATI1"/>
<sequence>MSLISDKTGPELSPLNSSNLPVFFIVGGPGSGKGTQCEKIVNKYGFTHISSGDLLREEVRSGSIRGQEMEKIIQAGQLAPLRFILDAIKEKMSKAIELGTKGFLIDGYPRDVQQGEQFEAEIQICKLVFYFEVDDEILIERLLKRARSDDNKETIKRRLETFHAVTSPVIEHYKKQGKLVQIKCQGSADEIFTVISEQIDSLCT</sequence>
<dbReference type="Gene3D" id="3.40.50.300">
    <property type="entry name" value="P-loop containing nucleotide triphosphate hydrolases"/>
    <property type="match status" value="1"/>
</dbReference>
<dbReference type="CDD" id="cd01428">
    <property type="entry name" value="ADK"/>
    <property type="match status" value="1"/>
</dbReference>
<dbReference type="Proteomes" id="UP000095287">
    <property type="component" value="Unplaced"/>
</dbReference>
<dbReference type="InterPro" id="IPR000850">
    <property type="entry name" value="Adenylat/UMP-CMP_kin"/>
</dbReference>
<comment type="similarity">
    <text evidence="4">Belongs to the adenylate kinase family.</text>
</comment>
<evidence type="ECO:0000313" key="5">
    <source>
        <dbReference type="Proteomes" id="UP000095287"/>
    </source>
</evidence>
<reference evidence="6" key="1">
    <citation type="submission" date="2016-11" db="UniProtKB">
        <authorList>
            <consortium name="WormBaseParasite"/>
        </authorList>
    </citation>
    <scope>IDENTIFICATION</scope>
</reference>
<name>A0A1I8ATI1_9BILA</name>
<dbReference type="GO" id="GO:0019205">
    <property type="term" value="F:nucleobase-containing compound kinase activity"/>
    <property type="evidence" value="ECO:0007669"/>
    <property type="project" value="InterPro"/>
</dbReference>
<keyword evidence="2" id="KW-0547">Nucleotide-binding</keyword>
<evidence type="ECO:0000256" key="2">
    <source>
        <dbReference type="ARBA" id="ARBA00022741"/>
    </source>
</evidence>
<keyword evidence="5" id="KW-1185">Reference proteome</keyword>
<protein>
    <submittedName>
        <fullName evidence="6">AK 1</fullName>
    </submittedName>
</protein>
<accession>A0A1I8ATI1</accession>
<dbReference type="InterPro" id="IPR027417">
    <property type="entry name" value="P-loop_NTPase"/>
</dbReference>
<evidence type="ECO:0000256" key="1">
    <source>
        <dbReference type="ARBA" id="ARBA00022679"/>
    </source>
</evidence>
<dbReference type="PROSITE" id="PS00113">
    <property type="entry name" value="ADENYLATE_KINASE"/>
    <property type="match status" value="1"/>
</dbReference>
<dbReference type="InterPro" id="IPR033690">
    <property type="entry name" value="Adenylat_kinase_CS"/>
</dbReference>
<dbReference type="PRINTS" id="PR00094">
    <property type="entry name" value="ADENYLTKNASE"/>
</dbReference>
<organism evidence="5 6">
    <name type="scientific">Steinernema glaseri</name>
    <dbReference type="NCBI Taxonomy" id="37863"/>
    <lineage>
        <taxon>Eukaryota</taxon>
        <taxon>Metazoa</taxon>
        <taxon>Ecdysozoa</taxon>
        <taxon>Nematoda</taxon>
        <taxon>Chromadorea</taxon>
        <taxon>Rhabditida</taxon>
        <taxon>Tylenchina</taxon>
        <taxon>Panagrolaimomorpha</taxon>
        <taxon>Strongyloidoidea</taxon>
        <taxon>Steinernematidae</taxon>
        <taxon>Steinernema</taxon>
    </lineage>
</organism>